<evidence type="ECO:0000256" key="1">
    <source>
        <dbReference type="SAM" id="Phobius"/>
    </source>
</evidence>
<gene>
    <name evidence="2" type="ORF">EKG39_00850</name>
</gene>
<protein>
    <submittedName>
        <fullName evidence="2">DUF4381 domain-containing protein</fullName>
    </submittedName>
</protein>
<dbReference type="OrthoDB" id="283083at2"/>
<accession>A0A3S0IYL7</accession>
<comment type="caution">
    <text evidence="2">The sequence shown here is derived from an EMBL/GenBank/DDBJ whole genome shotgun (WGS) entry which is preliminary data.</text>
</comment>
<keyword evidence="3" id="KW-1185">Reference proteome</keyword>
<feature type="transmembrane region" description="Helical" evidence="1">
    <location>
        <begin position="28"/>
        <end position="48"/>
    </location>
</feature>
<dbReference type="AlphaFoldDB" id="A0A3S0IYL7"/>
<sequence length="171" mass="19401">MEAKTNPALASLKDIQTPEVITSWPIAYGYWILLTLIIVTIAAIYYLVKRQRRDSAPKRIVIAALKELDPNHQALSSQVNTLIKRAAMSYLPREQVAGLEGQAWYRWMNTQVKLPDPQLQQLLEKRYQREGLASGEGPKLKTLAHQWLKEALPIKVNPVKSSQPNGEESRC</sequence>
<organism evidence="2 3">
    <name type="scientific">Shewanella atlantica</name>
    <dbReference type="NCBI Taxonomy" id="271099"/>
    <lineage>
        <taxon>Bacteria</taxon>
        <taxon>Pseudomonadati</taxon>
        <taxon>Pseudomonadota</taxon>
        <taxon>Gammaproteobacteria</taxon>
        <taxon>Alteromonadales</taxon>
        <taxon>Shewanellaceae</taxon>
        <taxon>Shewanella</taxon>
    </lineage>
</organism>
<evidence type="ECO:0000313" key="3">
    <source>
        <dbReference type="Proteomes" id="UP000282060"/>
    </source>
</evidence>
<dbReference type="Pfam" id="PF14316">
    <property type="entry name" value="DUF4381"/>
    <property type="match status" value="1"/>
</dbReference>
<evidence type="ECO:0000313" key="2">
    <source>
        <dbReference type="EMBL" id="RTR34260.1"/>
    </source>
</evidence>
<keyword evidence="1" id="KW-0472">Membrane</keyword>
<keyword evidence="1" id="KW-1133">Transmembrane helix</keyword>
<dbReference type="RefSeq" id="WP_126503335.1">
    <property type="nucleotide sequence ID" value="NZ_RXNV01000001.1"/>
</dbReference>
<reference evidence="2 3" key="1">
    <citation type="submission" date="2018-12" db="EMBL/GenBank/DDBJ databases">
        <authorList>
            <person name="Yu L."/>
        </authorList>
    </citation>
    <scope>NUCLEOTIDE SEQUENCE [LARGE SCALE GENOMIC DNA]</scope>
    <source>
        <strain evidence="2 3">HAW-EB5</strain>
    </source>
</reference>
<proteinExistence type="predicted"/>
<dbReference type="InterPro" id="IPR025489">
    <property type="entry name" value="DUF4381"/>
</dbReference>
<dbReference type="Proteomes" id="UP000282060">
    <property type="component" value="Unassembled WGS sequence"/>
</dbReference>
<name>A0A3S0IYL7_9GAMM</name>
<dbReference type="EMBL" id="RXNV01000001">
    <property type="protein sequence ID" value="RTR34260.1"/>
    <property type="molecule type" value="Genomic_DNA"/>
</dbReference>
<keyword evidence="1" id="KW-0812">Transmembrane</keyword>